<reference evidence="1 2" key="1">
    <citation type="submission" date="2020-09" db="EMBL/GenBank/DDBJ databases">
        <title>Genome seq and assembly of Chryseobacterium sp.</title>
        <authorList>
            <person name="Chhetri G."/>
        </authorList>
    </citation>
    <scope>NUCLEOTIDE SEQUENCE [LARGE SCALE GENOMIC DNA]</scope>
    <source>
        <strain evidence="1 2">GCR10</strain>
    </source>
</reference>
<accession>A0ABR8ZCN2</accession>
<evidence type="ECO:0000313" key="2">
    <source>
        <dbReference type="Proteomes" id="UP000637299"/>
    </source>
</evidence>
<dbReference type="Proteomes" id="UP000637299">
    <property type="component" value="Unassembled WGS sequence"/>
</dbReference>
<organism evidence="1 2">
    <name type="scientific">Chryseobacterium caseinilyticum</name>
    <dbReference type="NCBI Taxonomy" id="2771428"/>
    <lineage>
        <taxon>Bacteria</taxon>
        <taxon>Pseudomonadati</taxon>
        <taxon>Bacteroidota</taxon>
        <taxon>Flavobacteriia</taxon>
        <taxon>Flavobacteriales</taxon>
        <taxon>Weeksellaceae</taxon>
        <taxon>Chryseobacterium group</taxon>
        <taxon>Chryseobacterium</taxon>
    </lineage>
</organism>
<comment type="caution">
    <text evidence="1">The sequence shown here is derived from an EMBL/GenBank/DDBJ whole genome shotgun (WGS) entry which is preliminary data.</text>
</comment>
<name>A0ABR8ZCN2_9FLAO</name>
<dbReference type="RefSeq" id="WP_191736962.1">
    <property type="nucleotide sequence ID" value="NZ_JACYFS010000003.1"/>
</dbReference>
<keyword evidence="2" id="KW-1185">Reference proteome</keyword>
<dbReference type="EMBL" id="JACYFS010000003">
    <property type="protein sequence ID" value="MBD8083011.1"/>
    <property type="molecule type" value="Genomic_DNA"/>
</dbReference>
<evidence type="ECO:0000313" key="1">
    <source>
        <dbReference type="EMBL" id="MBD8083011.1"/>
    </source>
</evidence>
<sequence length="71" mass="8428">MKTLNDSLRDEFLEILNNDFQNKIEEDSLDIEVLKKAFDVLLRFKLDSDLTDKGRGEFENFLINYLKTIKN</sequence>
<proteinExistence type="predicted"/>
<gene>
    <name evidence="1" type="ORF">IC610_11345</name>
</gene>
<protein>
    <submittedName>
        <fullName evidence="1">Uncharacterized protein</fullName>
    </submittedName>
</protein>